<reference evidence="1 2" key="1">
    <citation type="journal article" date="2019" name="Sci. Rep.">
        <title>A high-quality genome of Eragrostis curvula grass provides insights into Poaceae evolution and supports new strategies to enhance forage quality.</title>
        <authorList>
            <person name="Carballo J."/>
            <person name="Santos B.A.C.M."/>
            <person name="Zappacosta D."/>
            <person name="Garbus I."/>
            <person name="Selva J.P."/>
            <person name="Gallo C.A."/>
            <person name="Diaz A."/>
            <person name="Albertini E."/>
            <person name="Caccamo M."/>
            <person name="Echenique V."/>
        </authorList>
    </citation>
    <scope>NUCLEOTIDE SEQUENCE [LARGE SCALE GENOMIC DNA]</scope>
    <source>
        <strain evidence="2">cv. Victoria</strain>
        <tissue evidence="1">Leaf</tissue>
    </source>
</reference>
<dbReference type="AlphaFoldDB" id="A0A5J9T2T4"/>
<protein>
    <submittedName>
        <fullName evidence="1">Uncharacterized protein</fullName>
    </submittedName>
</protein>
<dbReference type="Proteomes" id="UP000324897">
    <property type="component" value="Unassembled WGS sequence"/>
</dbReference>
<proteinExistence type="predicted"/>
<evidence type="ECO:0000313" key="2">
    <source>
        <dbReference type="Proteomes" id="UP000324897"/>
    </source>
</evidence>
<dbReference type="EMBL" id="RWGY01000051">
    <property type="protein sequence ID" value="TVU05650.1"/>
    <property type="molecule type" value="Genomic_DNA"/>
</dbReference>
<sequence>MAHTPAGTAPCLIAGPSSVAVPQLAEVSSAPSRFPASGLSDELQVELWRSLVLLMEEVIIQEGKAQKSKVLSGLVVTVTTFSKLAEVPFFFS</sequence>
<keyword evidence="2" id="KW-1185">Reference proteome</keyword>
<gene>
    <name evidence="1" type="ORF">EJB05_48820</name>
</gene>
<organism evidence="1 2">
    <name type="scientific">Eragrostis curvula</name>
    <name type="common">weeping love grass</name>
    <dbReference type="NCBI Taxonomy" id="38414"/>
    <lineage>
        <taxon>Eukaryota</taxon>
        <taxon>Viridiplantae</taxon>
        <taxon>Streptophyta</taxon>
        <taxon>Embryophyta</taxon>
        <taxon>Tracheophyta</taxon>
        <taxon>Spermatophyta</taxon>
        <taxon>Magnoliopsida</taxon>
        <taxon>Liliopsida</taxon>
        <taxon>Poales</taxon>
        <taxon>Poaceae</taxon>
        <taxon>PACMAD clade</taxon>
        <taxon>Chloridoideae</taxon>
        <taxon>Eragrostideae</taxon>
        <taxon>Eragrostidinae</taxon>
        <taxon>Eragrostis</taxon>
    </lineage>
</organism>
<name>A0A5J9T2T4_9POAL</name>
<dbReference type="Gramene" id="TVU05650">
    <property type="protein sequence ID" value="TVU05650"/>
    <property type="gene ID" value="EJB05_48820"/>
</dbReference>
<accession>A0A5J9T2T4</accession>
<evidence type="ECO:0000313" key="1">
    <source>
        <dbReference type="EMBL" id="TVU05650.1"/>
    </source>
</evidence>
<comment type="caution">
    <text evidence="1">The sequence shown here is derived from an EMBL/GenBank/DDBJ whole genome shotgun (WGS) entry which is preliminary data.</text>
</comment>